<dbReference type="Gene3D" id="4.10.520.10">
    <property type="entry name" value="IHF-like DNA-binding proteins"/>
    <property type="match status" value="1"/>
</dbReference>
<dbReference type="Pfam" id="PF00216">
    <property type="entry name" value="Bac_DNA_binding"/>
    <property type="match status" value="1"/>
</dbReference>
<keyword evidence="4" id="KW-0226">DNA condensation</keyword>
<keyword evidence="8" id="KW-1185">Reference proteome</keyword>
<dbReference type="EMBL" id="CP001157">
    <property type="protein sequence ID" value="ACO78060.1"/>
    <property type="molecule type" value="Genomic_DNA"/>
</dbReference>
<dbReference type="SMART" id="SM00411">
    <property type="entry name" value="BHL"/>
    <property type="match status" value="1"/>
</dbReference>
<name>C1DDT9_AZOVD</name>
<accession>C1DDT9</accession>
<dbReference type="PANTHER" id="PTHR33175:SF3">
    <property type="entry name" value="DNA-BINDING PROTEIN HU-BETA"/>
    <property type="match status" value="1"/>
</dbReference>
<keyword evidence="5 7" id="KW-0238">DNA-binding</keyword>
<organism evidence="7 8">
    <name type="scientific">Azotobacter vinelandii (strain DJ / ATCC BAA-1303)</name>
    <dbReference type="NCBI Taxonomy" id="322710"/>
    <lineage>
        <taxon>Bacteria</taxon>
        <taxon>Pseudomonadati</taxon>
        <taxon>Pseudomonadota</taxon>
        <taxon>Gammaproteobacteria</taxon>
        <taxon>Pseudomonadales</taxon>
        <taxon>Pseudomonadaceae</taxon>
        <taxon>Azotobacter</taxon>
    </lineage>
</organism>
<dbReference type="GO" id="GO:0030527">
    <property type="term" value="F:structural constituent of chromatin"/>
    <property type="evidence" value="ECO:0007669"/>
    <property type="project" value="InterPro"/>
</dbReference>
<dbReference type="AlphaFoldDB" id="C1DDT9"/>
<dbReference type="PANTHER" id="PTHR33175">
    <property type="entry name" value="DNA-BINDING PROTEIN HU"/>
    <property type="match status" value="1"/>
</dbReference>
<dbReference type="GO" id="GO:0003677">
    <property type="term" value="F:DNA binding"/>
    <property type="evidence" value="ECO:0007669"/>
    <property type="project" value="UniProtKB-KW"/>
</dbReference>
<sequence length="55" mass="5816">MKAGREVSLVGFGAFTVKERAARTGRNPSTGQELEIRAARVPGFKAGKGLKEAVN</sequence>
<gene>
    <name evidence="7" type="ordered locus">Avin_18480</name>
</gene>
<dbReference type="Proteomes" id="UP000002424">
    <property type="component" value="Chromosome"/>
</dbReference>
<dbReference type="eggNOG" id="COG0776">
    <property type="taxonomic scope" value="Bacteria"/>
</dbReference>
<dbReference type="KEGG" id="avn:Avin_18480"/>
<dbReference type="SUPFAM" id="SSF47729">
    <property type="entry name" value="IHF-like DNA-binding proteins"/>
    <property type="match status" value="1"/>
</dbReference>
<evidence type="ECO:0000256" key="5">
    <source>
        <dbReference type="ARBA" id="ARBA00023125"/>
    </source>
</evidence>
<dbReference type="GO" id="GO:0030261">
    <property type="term" value="P:chromosome condensation"/>
    <property type="evidence" value="ECO:0007669"/>
    <property type="project" value="UniProtKB-KW"/>
</dbReference>
<evidence type="ECO:0000256" key="6">
    <source>
        <dbReference type="RuleBase" id="RU003939"/>
    </source>
</evidence>
<dbReference type="CDD" id="cd13831">
    <property type="entry name" value="HU"/>
    <property type="match status" value="1"/>
</dbReference>
<dbReference type="HOGENOM" id="CLU_105066_5_1_6"/>
<dbReference type="InterPro" id="IPR020816">
    <property type="entry name" value="Histone-like_DNA-bd_CS"/>
</dbReference>
<comment type="function">
    <text evidence="1">Histone-like DNA-binding protein which is capable of wrapping DNA to stabilize it, and thus to prevent its denaturation under extreme environmental conditions.</text>
</comment>
<evidence type="ECO:0000256" key="4">
    <source>
        <dbReference type="ARBA" id="ARBA00023067"/>
    </source>
</evidence>
<dbReference type="EnsemblBacteria" id="ACO78060">
    <property type="protein sequence ID" value="ACO78060"/>
    <property type="gene ID" value="Avin_18480"/>
</dbReference>
<evidence type="ECO:0000256" key="3">
    <source>
        <dbReference type="ARBA" id="ARBA00011870"/>
    </source>
</evidence>
<dbReference type="PROSITE" id="PS00045">
    <property type="entry name" value="HISTONE_LIKE"/>
    <property type="match status" value="1"/>
</dbReference>
<evidence type="ECO:0000313" key="7">
    <source>
        <dbReference type="EMBL" id="ACO78060.1"/>
    </source>
</evidence>
<dbReference type="InterPro" id="IPR010992">
    <property type="entry name" value="IHF-like_DNA-bd_dom_sf"/>
</dbReference>
<comment type="similarity">
    <text evidence="2 6">Belongs to the bacterial histone-like protein family.</text>
</comment>
<dbReference type="STRING" id="322710.Avin_18480"/>
<dbReference type="InterPro" id="IPR000119">
    <property type="entry name" value="Hist_DNA-bd"/>
</dbReference>
<evidence type="ECO:0000256" key="2">
    <source>
        <dbReference type="ARBA" id="ARBA00010529"/>
    </source>
</evidence>
<comment type="subunit">
    <text evidence="3">Heterodimer of an alpha and a beta chain.</text>
</comment>
<evidence type="ECO:0000313" key="8">
    <source>
        <dbReference type="Proteomes" id="UP000002424"/>
    </source>
</evidence>
<reference evidence="7 8" key="1">
    <citation type="journal article" date="2009" name="J. Bacteriol.">
        <title>Genome sequence of Azotobacter vinelandii, an obligate aerobe specialized to support diverse anaerobic metabolic processes.</title>
        <authorList>
            <person name="Setubal J.C."/>
            <person name="dos Santos P."/>
            <person name="Goldman B.S."/>
            <person name="Ertesvag H."/>
            <person name="Espin G."/>
            <person name="Rubio L.M."/>
            <person name="Valla S."/>
            <person name="Almeida N.F."/>
            <person name="Balasubramanian D."/>
            <person name="Cromes L."/>
            <person name="Curatti L."/>
            <person name="Du Z."/>
            <person name="Godsy E."/>
            <person name="Goodner B."/>
            <person name="Hellner-Burris K."/>
            <person name="Hernandez J.A."/>
            <person name="Houmiel K."/>
            <person name="Imperial J."/>
            <person name="Kennedy C."/>
            <person name="Larson T.J."/>
            <person name="Latreille P."/>
            <person name="Ligon L.S."/>
            <person name="Lu J."/>
            <person name="Maerk M."/>
            <person name="Miller N.M."/>
            <person name="Norton S."/>
            <person name="O'Carroll I.P."/>
            <person name="Paulsen I."/>
            <person name="Raulfs E.C."/>
            <person name="Roemer R."/>
            <person name="Rosser J."/>
            <person name="Segura D."/>
            <person name="Slater S."/>
            <person name="Stricklin S.L."/>
            <person name="Studholme D.J."/>
            <person name="Sun J."/>
            <person name="Viana C.J."/>
            <person name="Wallin E."/>
            <person name="Wang B."/>
            <person name="Wheeler C."/>
            <person name="Zhu H."/>
            <person name="Dean D.R."/>
            <person name="Dixon R."/>
            <person name="Wood D."/>
        </authorList>
    </citation>
    <scope>NUCLEOTIDE SEQUENCE [LARGE SCALE GENOMIC DNA]</scope>
    <source>
        <strain evidence="8">DJ / ATCC BAA-1303</strain>
    </source>
</reference>
<dbReference type="PRINTS" id="PR01727">
    <property type="entry name" value="DNABINDINGHU"/>
</dbReference>
<dbReference type="GO" id="GO:0005829">
    <property type="term" value="C:cytosol"/>
    <property type="evidence" value="ECO:0007669"/>
    <property type="project" value="TreeGrafter"/>
</dbReference>
<proteinExistence type="inferred from homology"/>
<evidence type="ECO:0000256" key="1">
    <source>
        <dbReference type="ARBA" id="ARBA00003819"/>
    </source>
</evidence>
<protein>
    <submittedName>
        <fullName evidence="7">Histone-like bacterial DNA-binding protein</fullName>
    </submittedName>
</protein>